<reference evidence="7" key="2">
    <citation type="journal article" date="2023" name="Biology">
        <title>Prokaryotic Life Associated with Coal-Fire Gas Vents Revealed by Metagenomics.</title>
        <authorList>
            <person name="Kadnikov V.V."/>
            <person name="Mardanov A.V."/>
            <person name="Beletsky A.V."/>
            <person name="Karnachuk O.V."/>
            <person name="Ravin N.V."/>
        </authorList>
    </citation>
    <scope>NUCLEOTIDE SEQUENCE</scope>
    <source>
        <strain evidence="7">Bu02</strain>
    </source>
</reference>
<organism evidence="7">
    <name type="scientific">Candidatus Fermentithermobacillus carboniphilus</name>
    <dbReference type="NCBI Taxonomy" id="3085328"/>
    <lineage>
        <taxon>Bacteria</taxon>
        <taxon>Bacillati</taxon>
        <taxon>Bacillota</taxon>
        <taxon>Candidatus Fermentithermobacillia</taxon>
        <taxon>Candidatus Fermentithermobacillales</taxon>
        <taxon>Candidatus Fermentithermobacillaceae</taxon>
        <taxon>Candidatus Fermentithermobacillus</taxon>
    </lineage>
</organism>
<dbReference type="PANTHER" id="PTHR43567:SF1">
    <property type="entry name" value="FLAVOREDOXIN"/>
    <property type="match status" value="1"/>
</dbReference>
<dbReference type="AlphaFoldDB" id="A0AAT9LEE7"/>
<accession>A0AAT9LEE7</accession>
<evidence type="ECO:0000256" key="4">
    <source>
        <dbReference type="ARBA" id="ARBA00038054"/>
    </source>
</evidence>
<dbReference type="InterPro" id="IPR048574">
    <property type="entry name" value="RUBY_RBDX"/>
</dbReference>
<evidence type="ECO:0000256" key="2">
    <source>
        <dbReference type="ARBA" id="ARBA00001965"/>
    </source>
</evidence>
<dbReference type="InterPro" id="IPR024934">
    <property type="entry name" value="Rubredoxin-like_dom"/>
</dbReference>
<keyword evidence="3" id="KW-0285">Flavoprotein</keyword>
<dbReference type="SUPFAM" id="SSF57802">
    <property type="entry name" value="Rubredoxin-like"/>
    <property type="match status" value="1"/>
</dbReference>
<dbReference type="SMART" id="SM00903">
    <property type="entry name" value="Flavin_Reduct"/>
    <property type="match status" value="1"/>
</dbReference>
<dbReference type="EMBL" id="CP062796">
    <property type="protein sequence ID" value="QUL99409.1"/>
    <property type="molecule type" value="Genomic_DNA"/>
</dbReference>
<dbReference type="GO" id="GO:0016646">
    <property type="term" value="F:oxidoreductase activity, acting on the CH-NH group of donors, NAD or NADP as acceptor"/>
    <property type="evidence" value="ECO:0007669"/>
    <property type="project" value="UniProtKB-ARBA"/>
</dbReference>
<dbReference type="CDD" id="cd00729">
    <property type="entry name" value="rubredoxin_SM"/>
    <property type="match status" value="1"/>
</dbReference>
<dbReference type="Pfam" id="PF21349">
    <property type="entry name" value="RUBY_RBDX"/>
    <property type="match status" value="1"/>
</dbReference>
<dbReference type="PROSITE" id="PS50903">
    <property type="entry name" value="RUBREDOXIN_LIKE"/>
    <property type="match status" value="1"/>
</dbReference>
<evidence type="ECO:0000256" key="5">
    <source>
        <dbReference type="SAM" id="MobiDB-lite"/>
    </source>
</evidence>
<dbReference type="SUPFAM" id="SSF47240">
    <property type="entry name" value="Ferritin-like"/>
    <property type="match status" value="1"/>
</dbReference>
<dbReference type="Gene3D" id="2.20.28.10">
    <property type="match status" value="1"/>
</dbReference>
<dbReference type="Pfam" id="PF01613">
    <property type="entry name" value="Flavin_Reduct"/>
    <property type="match status" value="1"/>
</dbReference>
<dbReference type="CDD" id="cd00657">
    <property type="entry name" value="Ferritin_like"/>
    <property type="match status" value="1"/>
</dbReference>
<evidence type="ECO:0000256" key="1">
    <source>
        <dbReference type="ARBA" id="ARBA00001917"/>
    </source>
</evidence>
<reference evidence="7" key="1">
    <citation type="submission" date="2020-10" db="EMBL/GenBank/DDBJ databases">
        <authorList>
            <person name="Kadnikov V."/>
            <person name="Beletsky A.V."/>
            <person name="Mardanov A.V."/>
            <person name="Karnachuk O.V."/>
            <person name="Ravin N.V."/>
        </authorList>
    </citation>
    <scope>NUCLEOTIDE SEQUENCE</scope>
    <source>
        <strain evidence="7">Bu02</strain>
    </source>
</reference>
<gene>
    <name evidence="7" type="ORF">IMF26_05015</name>
</gene>
<comment type="similarity">
    <text evidence="4">Belongs to the flavoredoxin family.</text>
</comment>
<dbReference type="InterPro" id="IPR052174">
    <property type="entry name" value="Flavoredoxin"/>
</dbReference>
<feature type="domain" description="Rubredoxin-like" evidence="6">
    <location>
        <begin position="1"/>
        <end position="35"/>
    </location>
</feature>
<comment type="cofactor">
    <cofactor evidence="2">
        <name>Fe(3+)</name>
        <dbReference type="ChEBI" id="CHEBI:29034"/>
    </cofactor>
</comment>
<dbReference type="Gene3D" id="2.30.110.10">
    <property type="entry name" value="Electron Transport, Fmn-binding Protein, Chain A"/>
    <property type="match status" value="1"/>
</dbReference>
<dbReference type="InterPro" id="IPR012349">
    <property type="entry name" value="Split_barrel_FMN-bd"/>
</dbReference>
<dbReference type="KEGG" id="fcz:IMF26_05015"/>
<dbReference type="InterPro" id="IPR009078">
    <property type="entry name" value="Ferritin-like_SF"/>
</dbReference>
<comment type="cofactor">
    <cofactor evidence="1">
        <name>FMN</name>
        <dbReference type="ChEBI" id="CHEBI:58210"/>
    </cofactor>
</comment>
<evidence type="ECO:0000256" key="3">
    <source>
        <dbReference type="ARBA" id="ARBA00022630"/>
    </source>
</evidence>
<dbReference type="InterPro" id="IPR002563">
    <property type="entry name" value="Flavin_Rdtase-like_dom"/>
</dbReference>
<protein>
    <submittedName>
        <fullName evidence="7">Flavin reductase</fullName>
    </submittedName>
</protein>
<dbReference type="GO" id="GO:0010181">
    <property type="term" value="F:FMN binding"/>
    <property type="evidence" value="ECO:0007669"/>
    <property type="project" value="InterPro"/>
</dbReference>
<dbReference type="GO" id="GO:0005506">
    <property type="term" value="F:iron ion binding"/>
    <property type="evidence" value="ECO:0007669"/>
    <property type="project" value="InterPro"/>
</dbReference>
<dbReference type="SUPFAM" id="SSF50475">
    <property type="entry name" value="FMN-binding split barrel"/>
    <property type="match status" value="1"/>
</dbReference>
<dbReference type="Gene3D" id="1.20.1260.10">
    <property type="match status" value="1"/>
</dbReference>
<sequence length="413" mass="45885">MKSWRCTVCGYIHVGSEPPEVCPVCHAPKSAFVEVTKEISAPETRVTPPKSQTASSLPVVPTEPGGDDIKAGLYAISYGMFVVSSRKDGKFNAQTCNTVFQVTSDPPRVAIGINKQNLTHEYIEASKVLTVTVLGKGNMKHIKRFGFQSGRVQDKFQGVDYRLSPKVGCPIIPDGVAYLECQVKPEMSVDVGTHTLYVADVVGGGSLRGTEPITYAYYRQNRTSPEELVDDVDWNNVVASLNLEFGANRRYQYQIGQLRHPRLVSILDGIMRTEGDHVENAIKYLSRRMSEKLGATGAKGFATALLFMKLNREFEEIARATYSQFARETDDKALKDMFTDQARSEMGHINIFKAIVEELSRGDYPVMFYCPLCGWELDYGVKPAEGDVKTCPKCGAKFSLVMNGDDWDLKRIS</sequence>
<dbReference type="InterPro" id="IPR012347">
    <property type="entry name" value="Ferritin-like"/>
</dbReference>
<proteinExistence type="inferred from homology"/>
<evidence type="ECO:0000259" key="6">
    <source>
        <dbReference type="PROSITE" id="PS50903"/>
    </source>
</evidence>
<dbReference type="PANTHER" id="PTHR43567">
    <property type="entry name" value="FLAVOREDOXIN-RELATED-RELATED"/>
    <property type="match status" value="1"/>
</dbReference>
<feature type="region of interest" description="Disordered" evidence="5">
    <location>
        <begin position="42"/>
        <end position="62"/>
    </location>
</feature>
<name>A0AAT9LEE7_9FIRM</name>
<evidence type="ECO:0000313" key="7">
    <source>
        <dbReference type="EMBL" id="QUL99409.1"/>
    </source>
</evidence>